<evidence type="ECO:0000313" key="4">
    <source>
        <dbReference type="Proteomes" id="UP000659654"/>
    </source>
</evidence>
<name>A0A1I7RV64_BURXY</name>
<sequence length="279" mass="32249">MLLTSTICQLIYIWLYNIGQSKVEINNGHVFVVLTGPLRLLPLKAHYFMYSIFIITTFAASNVLLFEVYYTRQIVFENYHMTIEDIQKFALCSILFGILLGLWGIYCAMEAGDPSGYVDFFAIYQRYYVNKRPMDYLVLNKDQLGFKVFFCLIATSEGVSVSMAFYWGRYIYMDVYNKDTKVICVVSKEQHKLLKIIVIHAAIIIFQAILPMAVTGIAVLLEWQCYYIGTIGLILRTTIPISHPLTILLIINPYRLVFRKRVNNETETGTFTENITYMS</sequence>
<reference evidence="5" key="1">
    <citation type="submission" date="2016-11" db="UniProtKB">
        <authorList>
            <consortium name="WormBaseParasite"/>
        </authorList>
    </citation>
    <scope>IDENTIFICATION</scope>
</reference>
<dbReference type="SMR" id="A0A1I7RV64"/>
<dbReference type="Proteomes" id="UP000659654">
    <property type="component" value="Unassembled WGS sequence"/>
</dbReference>
<dbReference type="Pfam" id="PF10318">
    <property type="entry name" value="7TM_GPCR_Srh"/>
    <property type="match status" value="1"/>
</dbReference>
<accession>A0A1I7RV64</accession>
<protein>
    <submittedName>
        <fullName evidence="2">(pine wood nematode) hypothetical protein</fullName>
    </submittedName>
</protein>
<dbReference type="EMBL" id="CAJFCV020000005">
    <property type="protein sequence ID" value="CAG9124653.1"/>
    <property type="molecule type" value="Genomic_DNA"/>
</dbReference>
<feature type="transmembrane region" description="Helical" evidence="1">
    <location>
        <begin position="197"/>
        <end position="220"/>
    </location>
</feature>
<evidence type="ECO:0000256" key="1">
    <source>
        <dbReference type="SAM" id="Phobius"/>
    </source>
</evidence>
<dbReference type="InterPro" id="IPR019422">
    <property type="entry name" value="7TM_GPCR_serpentine_rcpt_Srh"/>
</dbReference>
<proteinExistence type="predicted"/>
<evidence type="ECO:0000313" key="3">
    <source>
        <dbReference type="Proteomes" id="UP000095284"/>
    </source>
</evidence>
<keyword evidence="1" id="KW-0812">Transmembrane</keyword>
<evidence type="ECO:0000313" key="2">
    <source>
        <dbReference type="EMBL" id="CAD5232356.1"/>
    </source>
</evidence>
<keyword evidence="1" id="KW-1133">Transmembrane helix</keyword>
<organism evidence="3 5">
    <name type="scientific">Bursaphelenchus xylophilus</name>
    <name type="common">Pinewood nematode worm</name>
    <name type="synonym">Aphelenchoides xylophilus</name>
    <dbReference type="NCBI Taxonomy" id="6326"/>
    <lineage>
        <taxon>Eukaryota</taxon>
        <taxon>Metazoa</taxon>
        <taxon>Ecdysozoa</taxon>
        <taxon>Nematoda</taxon>
        <taxon>Chromadorea</taxon>
        <taxon>Rhabditida</taxon>
        <taxon>Tylenchina</taxon>
        <taxon>Tylenchomorpha</taxon>
        <taxon>Aphelenchoidea</taxon>
        <taxon>Aphelenchoididae</taxon>
        <taxon>Bursaphelenchus</taxon>
    </lineage>
</organism>
<dbReference type="WBParaSite" id="BXY_0462500.1">
    <property type="protein sequence ID" value="BXY_0462500.1"/>
    <property type="gene ID" value="BXY_0462500"/>
</dbReference>
<feature type="transmembrane region" description="Helical" evidence="1">
    <location>
        <begin position="144"/>
        <end position="168"/>
    </location>
</feature>
<dbReference type="EMBL" id="CAJFDI010000005">
    <property type="protein sequence ID" value="CAD5232356.1"/>
    <property type="molecule type" value="Genomic_DNA"/>
</dbReference>
<keyword evidence="4" id="KW-1185">Reference proteome</keyword>
<feature type="transmembrane region" description="Helical" evidence="1">
    <location>
        <begin position="47"/>
        <end position="69"/>
    </location>
</feature>
<dbReference type="Proteomes" id="UP000582659">
    <property type="component" value="Unassembled WGS sequence"/>
</dbReference>
<evidence type="ECO:0000313" key="5">
    <source>
        <dbReference type="WBParaSite" id="BXY_0462500.1"/>
    </source>
</evidence>
<feature type="transmembrane region" description="Helical" evidence="1">
    <location>
        <begin position="89"/>
        <end position="106"/>
    </location>
</feature>
<reference evidence="2" key="2">
    <citation type="submission" date="2020-09" db="EMBL/GenBank/DDBJ databases">
        <authorList>
            <person name="Kikuchi T."/>
        </authorList>
    </citation>
    <scope>NUCLEOTIDE SEQUENCE</scope>
    <source>
        <strain evidence="2">Ka4C1</strain>
    </source>
</reference>
<keyword evidence="1" id="KW-0472">Membrane</keyword>
<gene>
    <name evidence="2" type="ORF">BXYJ_LOCUS12447</name>
</gene>
<feature type="transmembrane region" description="Helical" evidence="1">
    <location>
        <begin position="226"/>
        <end position="251"/>
    </location>
</feature>
<dbReference type="Proteomes" id="UP000095284">
    <property type="component" value="Unplaced"/>
</dbReference>
<dbReference type="AlphaFoldDB" id="A0A1I7RV64"/>